<dbReference type="EMBL" id="JARKHS020000368">
    <property type="protein sequence ID" value="KAK8788920.1"/>
    <property type="molecule type" value="Genomic_DNA"/>
</dbReference>
<name>A0AAQ4FNX8_AMBAM</name>
<keyword evidence="1" id="KW-0472">Membrane</keyword>
<organism evidence="2 3">
    <name type="scientific">Amblyomma americanum</name>
    <name type="common">Lone star tick</name>
    <dbReference type="NCBI Taxonomy" id="6943"/>
    <lineage>
        <taxon>Eukaryota</taxon>
        <taxon>Metazoa</taxon>
        <taxon>Ecdysozoa</taxon>
        <taxon>Arthropoda</taxon>
        <taxon>Chelicerata</taxon>
        <taxon>Arachnida</taxon>
        <taxon>Acari</taxon>
        <taxon>Parasitiformes</taxon>
        <taxon>Ixodida</taxon>
        <taxon>Ixodoidea</taxon>
        <taxon>Ixodidae</taxon>
        <taxon>Amblyomminae</taxon>
        <taxon>Amblyomma</taxon>
    </lineage>
</organism>
<feature type="transmembrane region" description="Helical" evidence="1">
    <location>
        <begin position="77"/>
        <end position="94"/>
    </location>
</feature>
<sequence length="336" mass="37557">MMFICKISGCPFTDVIVNETRGSQNESKTAPIRRLLQVTYFIACVCVFSCIGSSYVMIRLWLSKPTDQITLVTQSGIYLIVYIQAVLNFLNLLLRRKQLADIVLSAAKLEPKLHLDVRVVRRRLWKVSLLCLLYTLVDALKHVVGLRGHIGAAFLLMRDRSEHVRRLFVPAYIGSCFLISAWYNVVFWQIVYFSSLFREYFAAVGRCLEDALSPGADARGLAAESVRLKLVELQRLLRKVNSFVGPQALWYYAGSVFYLCGMLYNAATSTTSATQQAIRWTYVAAMAAGVVLTTAAASRMSDEIAGAVITYTVVLVQTNESIVADKCLRSQHAPLN</sequence>
<protein>
    <submittedName>
        <fullName evidence="2">Uncharacterized protein</fullName>
    </submittedName>
</protein>
<keyword evidence="1" id="KW-1133">Transmembrane helix</keyword>
<proteinExistence type="predicted"/>
<dbReference type="Proteomes" id="UP001321473">
    <property type="component" value="Unassembled WGS sequence"/>
</dbReference>
<feature type="transmembrane region" description="Helical" evidence="1">
    <location>
        <begin position="38"/>
        <end position="57"/>
    </location>
</feature>
<dbReference type="AlphaFoldDB" id="A0AAQ4FNX8"/>
<keyword evidence="1" id="KW-0812">Transmembrane</keyword>
<evidence type="ECO:0000313" key="2">
    <source>
        <dbReference type="EMBL" id="KAK8788920.1"/>
    </source>
</evidence>
<evidence type="ECO:0000313" key="3">
    <source>
        <dbReference type="Proteomes" id="UP001321473"/>
    </source>
</evidence>
<gene>
    <name evidence="2" type="ORF">V5799_021305</name>
</gene>
<feature type="transmembrane region" description="Helical" evidence="1">
    <location>
        <begin position="167"/>
        <end position="191"/>
    </location>
</feature>
<feature type="transmembrane region" description="Helical" evidence="1">
    <location>
        <begin position="279"/>
        <end position="297"/>
    </location>
</feature>
<feature type="transmembrane region" description="Helical" evidence="1">
    <location>
        <begin position="249"/>
        <end position="267"/>
    </location>
</feature>
<accession>A0AAQ4FNX8</accession>
<comment type="caution">
    <text evidence="2">The sequence shown here is derived from an EMBL/GenBank/DDBJ whole genome shotgun (WGS) entry which is preliminary data.</text>
</comment>
<evidence type="ECO:0000256" key="1">
    <source>
        <dbReference type="SAM" id="Phobius"/>
    </source>
</evidence>
<keyword evidence="3" id="KW-1185">Reference proteome</keyword>
<reference evidence="2 3" key="1">
    <citation type="journal article" date="2023" name="Arcadia Sci">
        <title>De novo assembly of a long-read Amblyomma americanum tick genome.</title>
        <authorList>
            <person name="Chou S."/>
            <person name="Poskanzer K.E."/>
            <person name="Rollins M."/>
            <person name="Thuy-Boun P.S."/>
        </authorList>
    </citation>
    <scope>NUCLEOTIDE SEQUENCE [LARGE SCALE GENOMIC DNA]</scope>
    <source>
        <strain evidence="2">F_SG_1</strain>
        <tissue evidence="2">Salivary glands</tissue>
    </source>
</reference>